<accession>A0AA88VZ40</accession>
<feature type="region of interest" description="Disordered" evidence="1">
    <location>
        <begin position="1"/>
        <end position="73"/>
    </location>
</feature>
<proteinExistence type="predicted"/>
<feature type="compositionally biased region" description="Basic and acidic residues" evidence="1">
    <location>
        <begin position="7"/>
        <end position="17"/>
    </location>
</feature>
<protein>
    <submittedName>
        <fullName evidence="2">Uncharacterized protein</fullName>
    </submittedName>
</protein>
<dbReference type="AlphaFoldDB" id="A0AA88VZ40"/>
<organism evidence="2 3">
    <name type="scientific">Escallonia herrerae</name>
    <dbReference type="NCBI Taxonomy" id="1293975"/>
    <lineage>
        <taxon>Eukaryota</taxon>
        <taxon>Viridiplantae</taxon>
        <taxon>Streptophyta</taxon>
        <taxon>Embryophyta</taxon>
        <taxon>Tracheophyta</taxon>
        <taxon>Spermatophyta</taxon>
        <taxon>Magnoliopsida</taxon>
        <taxon>eudicotyledons</taxon>
        <taxon>Gunneridae</taxon>
        <taxon>Pentapetalae</taxon>
        <taxon>asterids</taxon>
        <taxon>campanulids</taxon>
        <taxon>Escalloniales</taxon>
        <taxon>Escalloniaceae</taxon>
        <taxon>Escallonia</taxon>
    </lineage>
</organism>
<gene>
    <name evidence="2" type="ORF">RJ639_007426</name>
</gene>
<dbReference type="Pfam" id="PF12609">
    <property type="entry name" value="DUF3774"/>
    <property type="match status" value="1"/>
</dbReference>
<sequence length="88" mass="9987">MQSLDGGSERWSSRGTERPGILQVELHDKIRPSARQERTSLSQQTKKLSSSQYNTAAAMTSNKLREEKAKESEESLRKVMYLSCWGPN</sequence>
<feature type="compositionally biased region" description="Polar residues" evidence="1">
    <location>
        <begin position="53"/>
        <end position="62"/>
    </location>
</feature>
<feature type="compositionally biased region" description="Basic and acidic residues" evidence="1">
    <location>
        <begin position="25"/>
        <end position="38"/>
    </location>
</feature>
<evidence type="ECO:0000256" key="1">
    <source>
        <dbReference type="SAM" id="MobiDB-lite"/>
    </source>
</evidence>
<dbReference type="EMBL" id="JAVXUP010001044">
    <property type="protein sequence ID" value="KAK3016807.1"/>
    <property type="molecule type" value="Genomic_DNA"/>
</dbReference>
<dbReference type="PANTHER" id="PTHR33090">
    <property type="entry name" value="DUF3774 DOMAIN PROTEIN-RELATED"/>
    <property type="match status" value="1"/>
</dbReference>
<feature type="compositionally biased region" description="Basic and acidic residues" evidence="1">
    <location>
        <begin position="63"/>
        <end position="73"/>
    </location>
</feature>
<dbReference type="InterPro" id="IPR022251">
    <property type="entry name" value="DUF3774_wound-induced"/>
</dbReference>
<name>A0AA88VZ40_9ASTE</name>
<evidence type="ECO:0000313" key="2">
    <source>
        <dbReference type="EMBL" id="KAK3016807.1"/>
    </source>
</evidence>
<evidence type="ECO:0000313" key="3">
    <source>
        <dbReference type="Proteomes" id="UP001188597"/>
    </source>
</evidence>
<dbReference type="Proteomes" id="UP001188597">
    <property type="component" value="Unassembled WGS sequence"/>
</dbReference>
<feature type="compositionally biased region" description="Low complexity" evidence="1">
    <location>
        <begin position="39"/>
        <end position="52"/>
    </location>
</feature>
<reference evidence="2" key="1">
    <citation type="submission" date="2022-12" db="EMBL/GenBank/DDBJ databases">
        <title>Draft genome assemblies for two species of Escallonia (Escalloniales).</title>
        <authorList>
            <person name="Chanderbali A."/>
            <person name="Dervinis C."/>
            <person name="Anghel I."/>
            <person name="Soltis D."/>
            <person name="Soltis P."/>
            <person name="Zapata F."/>
        </authorList>
    </citation>
    <scope>NUCLEOTIDE SEQUENCE</scope>
    <source>
        <strain evidence="2">UCBG64.0493</strain>
        <tissue evidence="2">Leaf</tissue>
    </source>
</reference>
<keyword evidence="3" id="KW-1185">Reference proteome</keyword>
<comment type="caution">
    <text evidence="2">The sequence shown here is derived from an EMBL/GenBank/DDBJ whole genome shotgun (WGS) entry which is preliminary data.</text>
</comment>